<dbReference type="InterPro" id="IPR036282">
    <property type="entry name" value="Glutathione-S-Trfase_C_sf"/>
</dbReference>
<dbReference type="HOGENOM" id="CLU_039745_1_0_1"/>
<dbReference type="SUPFAM" id="SSF52833">
    <property type="entry name" value="Thioredoxin-like"/>
    <property type="match status" value="1"/>
</dbReference>
<proteinExistence type="predicted"/>
<dbReference type="Pfam" id="PF13417">
    <property type="entry name" value="GST_N_3"/>
    <property type="match status" value="1"/>
</dbReference>
<dbReference type="Pfam" id="PF25907">
    <property type="entry name" value="DUF7962"/>
    <property type="match status" value="1"/>
</dbReference>
<dbReference type="CDD" id="cd00299">
    <property type="entry name" value="GST_C_family"/>
    <property type="match status" value="1"/>
</dbReference>
<dbReference type="Gene3D" id="3.40.30.110">
    <property type="match status" value="2"/>
</dbReference>
<dbReference type="PROSITE" id="PS50404">
    <property type="entry name" value="GST_NTER"/>
    <property type="match status" value="1"/>
</dbReference>
<dbReference type="EMBL" id="KL197709">
    <property type="protein sequence ID" value="KDQ64297.1"/>
    <property type="molecule type" value="Genomic_DNA"/>
</dbReference>
<organism evidence="2 3">
    <name type="scientific">Jaapia argillacea MUCL 33604</name>
    <dbReference type="NCBI Taxonomy" id="933084"/>
    <lineage>
        <taxon>Eukaryota</taxon>
        <taxon>Fungi</taxon>
        <taxon>Dikarya</taxon>
        <taxon>Basidiomycota</taxon>
        <taxon>Agaricomycotina</taxon>
        <taxon>Agaricomycetes</taxon>
        <taxon>Agaricomycetidae</taxon>
        <taxon>Jaapiales</taxon>
        <taxon>Jaapiaceae</taxon>
        <taxon>Jaapia</taxon>
    </lineage>
</organism>
<feature type="domain" description="GST N-terminal" evidence="1">
    <location>
        <begin position="5"/>
        <end position="85"/>
    </location>
</feature>
<reference evidence="3" key="1">
    <citation type="journal article" date="2014" name="Proc. Natl. Acad. Sci. U.S.A.">
        <title>Extensive sampling of basidiomycete genomes demonstrates inadequacy of the white-rot/brown-rot paradigm for wood decay fungi.</title>
        <authorList>
            <person name="Riley R."/>
            <person name="Salamov A.A."/>
            <person name="Brown D.W."/>
            <person name="Nagy L.G."/>
            <person name="Floudas D."/>
            <person name="Held B.W."/>
            <person name="Levasseur A."/>
            <person name="Lombard V."/>
            <person name="Morin E."/>
            <person name="Otillar R."/>
            <person name="Lindquist E.A."/>
            <person name="Sun H."/>
            <person name="LaButti K.M."/>
            <person name="Schmutz J."/>
            <person name="Jabbour D."/>
            <person name="Luo H."/>
            <person name="Baker S.E."/>
            <person name="Pisabarro A.G."/>
            <person name="Walton J.D."/>
            <person name="Blanchette R.A."/>
            <person name="Henrissat B."/>
            <person name="Martin F."/>
            <person name="Cullen D."/>
            <person name="Hibbett D.S."/>
            <person name="Grigoriev I.V."/>
        </authorList>
    </citation>
    <scope>NUCLEOTIDE SEQUENCE [LARGE SCALE GENOMIC DNA]</scope>
    <source>
        <strain evidence="3">MUCL 33604</strain>
    </source>
</reference>
<evidence type="ECO:0000259" key="1">
    <source>
        <dbReference type="PROSITE" id="PS50404"/>
    </source>
</evidence>
<dbReference type="InParanoid" id="A0A067QL91"/>
<dbReference type="OrthoDB" id="202840at2759"/>
<dbReference type="STRING" id="933084.A0A067QL91"/>
<accession>A0A067QL91</accession>
<dbReference type="InterPro" id="IPR004045">
    <property type="entry name" value="Glutathione_S-Trfase_N"/>
</dbReference>
<dbReference type="Proteomes" id="UP000027265">
    <property type="component" value="Unassembled WGS sequence"/>
</dbReference>
<gene>
    <name evidence="2" type="ORF">JAAARDRAFT_144871</name>
</gene>
<dbReference type="AlphaFoldDB" id="A0A067QL91"/>
<keyword evidence="3" id="KW-1185">Reference proteome</keyword>
<sequence length="340" mass="37417">MASKIPVVFYKYDASPFAMKVKNALLLKKIPHYTVDVSMTAPRPELSTLLGISYRRIPILAIGSDVYCDTSLITSILERRFPQSSGYGTLFPVRNGSGGKRDTGMIKAWTISYMDRVIFPLGAACLPYNKFPAEFVKDRGEWLGKPIDVQKLIDAQPHIASTLSSHLTLLEEQLSDGREWLFDTESPGLGDLSAHFVYSWIQYFRALKGVLDPDHFPASIAWIARMTAYLSSSEKSNAAPFEKITGEKAAEIVTSSPFEDPSVVGFDTIEATRLGLVQGNEVSVAPDDSGKDVLTYGILVGLSREEVVLETRGTVGSAVRCHFPRLNFIVRSVGEGKSKL</sequence>
<dbReference type="InterPro" id="IPR036249">
    <property type="entry name" value="Thioredoxin-like_sf"/>
</dbReference>
<evidence type="ECO:0000313" key="3">
    <source>
        <dbReference type="Proteomes" id="UP000027265"/>
    </source>
</evidence>
<protein>
    <recommendedName>
        <fullName evidence="1">GST N-terminal domain-containing protein</fullName>
    </recommendedName>
</protein>
<dbReference type="SUPFAM" id="SSF47616">
    <property type="entry name" value="GST C-terminal domain-like"/>
    <property type="match status" value="1"/>
</dbReference>
<name>A0A067QL91_9AGAM</name>
<evidence type="ECO:0000313" key="2">
    <source>
        <dbReference type="EMBL" id="KDQ64297.1"/>
    </source>
</evidence>
<dbReference type="Gene3D" id="1.20.1050.10">
    <property type="match status" value="1"/>
</dbReference>
<dbReference type="InterPro" id="IPR058268">
    <property type="entry name" value="DUF7962"/>
</dbReference>